<dbReference type="AlphaFoldDB" id="D9SVC2"/>
<dbReference type="KEGG" id="ccb:Clocel_1292"/>
<dbReference type="eggNOG" id="COG2153">
    <property type="taxonomic scope" value="Bacteria"/>
</dbReference>
<reference evidence="4 5" key="1">
    <citation type="submission" date="2010-08" db="EMBL/GenBank/DDBJ databases">
        <title>Complete sequence of Clostridium cellulovorans 743B.</title>
        <authorList>
            <consortium name="US DOE Joint Genome Institute"/>
            <person name="Lucas S."/>
            <person name="Copeland A."/>
            <person name="Lapidus A."/>
            <person name="Cheng J.-F."/>
            <person name="Bruce D."/>
            <person name="Goodwin L."/>
            <person name="Pitluck S."/>
            <person name="Chertkov O."/>
            <person name="Detter J.C."/>
            <person name="Han C."/>
            <person name="Tapia R."/>
            <person name="Land M."/>
            <person name="Hauser L."/>
            <person name="Chang Y.-J."/>
            <person name="Jeffries C."/>
            <person name="Kyrpides N."/>
            <person name="Ivanova N."/>
            <person name="Mikhailova N."/>
            <person name="Hemme C.L."/>
            <person name="Woyke T."/>
        </authorList>
    </citation>
    <scope>NUCLEOTIDE SEQUENCE [LARGE SCALE GENOMIC DNA]</scope>
    <source>
        <strain evidence="5">ATCC 35296 / DSM 3052 / OCM 3 / 743B</strain>
    </source>
</reference>
<dbReference type="OrthoDB" id="9787920at2"/>
<accession>D9SVC2</accession>
<dbReference type="PROSITE" id="PS51186">
    <property type="entry name" value="GNAT"/>
    <property type="match status" value="1"/>
</dbReference>
<dbReference type="CDD" id="cd04301">
    <property type="entry name" value="NAT_SF"/>
    <property type="match status" value="1"/>
</dbReference>
<dbReference type="Proteomes" id="UP000002730">
    <property type="component" value="Chromosome"/>
</dbReference>
<dbReference type="InterPro" id="IPR000182">
    <property type="entry name" value="GNAT_dom"/>
</dbReference>
<protein>
    <submittedName>
        <fullName evidence="4">GCN5-related N-acetyltransferase</fullName>
    </submittedName>
</protein>
<dbReference type="GO" id="GO:0016747">
    <property type="term" value="F:acyltransferase activity, transferring groups other than amino-acyl groups"/>
    <property type="evidence" value="ECO:0007669"/>
    <property type="project" value="InterPro"/>
</dbReference>
<sequence length="151" mass="17544">MAIDFNFIESFTTSKYYQEVINCRSRLLFNSHTNSPYSYLEDLEEDLQSYHYGAFEGENLIGYVRLYINGDTAKLSRIFVKDQYRGTGIGYKTIKSLLEECREKSLDKLVLFSRLDAVDFYKKLGFVNTDEIIVSPTSGLELNKMVFYINS</sequence>
<dbReference type="EMBL" id="CP002160">
    <property type="protein sequence ID" value="ADL51046.1"/>
    <property type="molecule type" value="Genomic_DNA"/>
</dbReference>
<dbReference type="Gene3D" id="3.40.630.30">
    <property type="match status" value="1"/>
</dbReference>
<evidence type="ECO:0000259" key="3">
    <source>
        <dbReference type="PROSITE" id="PS51186"/>
    </source>
</evidence>
<dbReference type="RefSeq" id="WP_013291660.1">
    <property type="nucleotide sequence ID" value="NC_014393.1"/>
</dbReference>
<proteinExistence type="predicted"/>
<keyword evidence="1 4" id="KW-0808">Transferase</keyword>
<gene>
    <name evidence="4" type="ordered locus">Clocel_1292</name>
</gene>
<organism evidence="4 5">
    <name type="scientific">Clostridium cellulovorans (strain ATCC 35296 / DSM 3052 / OCM 3 / 743B)</name>
    <dbReference type="NCBI Taxonomy" id="573061"/>
    <lineage>
        <taxon>Bacteria</taxon>
        <taxon>Bacillati</taxon>
        <taxon>Bacillota</taxon>
        <taxon>Clostridia</taxon>
        <taxon>Eubacteriales</taxon>
        <taxon>Clostridiaceae</taxon>
        <taxon>Clostridium</taxon>
    </lineage>
</organism>
<name>D9SVC2_CLOC7</name>
<dbReference type="Pfam" id="PF00583">
    <property type="entry name" value="Acetyltransf_1"/>
    <property type="match status" value="1"/>
</dbReference>
<evidence type="ECO:0000256" key="1">
    <source>
        <dbReference type="ARBA" id="ARBA00022679"/>
    </source>
</evidence>
<keyword evidence="2" id="KW-0012">Acyltransferase</keyword>
<dbReference type="InterPro" id="IPR016181">
    <property type="entry name" value="Acyl_CoA_acyltransferase"/>
</dbReference>
<keyword evidence="5" id="KW-1185">Reference proteome</keyword>
<evidence type="ECO:0000313" key="4">
    <source>
        <dbReference type="EMBL" id="ADL51046.1"/>
    </source>
</evidence>
<evidence type="ECO:0000313" key="5">
    <source>
        <dbReference type="Proteomes" id="UP000002730"/>
    </source>
</evidence>
<dbReference type="PANTHER" id="PTHR43877">
    <property type="entry name" value="AMINOALKYLPHOSPHONATE N-ACETYLTRANSFERASE-RELATED-RELATED"/>
    <property type="match status" value="1"/>
</dbReference>
<dbReference type="HOGENOM" id="CLU_056607_7_2_9"/>
<feature type="domain" description="N-acetyltransferase" evidence="3">
    <location>
        <begin position="6"/>
        <end position="150"/>
    </location>
</feature>
<dbReference type="STRING" id="573061.Clocel_1292"/>
<evidence type="ECO:0000256" key="2">
    <source>
        <dbReference type="ARBA" id="ARBA00023315"/>
    </source>
</evidence>
<dbReference type="InterPro" id="IPR050832">
    <property type="entry name" value="Bact_Acetyltransf"/>
</dbReference>
<dbReference type="SUPFAM" id="SSF55729">
    <property type="entry name" value="Acyl-CoA N-acyltransferases (Nat)"/>
    <property type="match status" value="1"/>
</dbReference>